<evidence type="ECO:0000256" key="2">
    <source>
        <dbReference type="SAM" id="MobiDB-lite"/>
    </source>
</evidence>
<name>A0A0J9XGD2_GEOCN</name>
<dbReference type="AlphaFoldDB" id="A0A0J9XGD2"/>
<evidence type="ECO:0000313" key="4">
    <source>
        <dbReference type="Proteomes" id="UP000242525"/>
    </source>
</evidence>
<dbReference type="GO" id="GO:0005634">
    <property type="term" value="C:nucleus"/>
    <property type="evidence" value="ECO:0007669"/>
    <property type="project" value="TreeGrafter"/>
</dbReference>
<feature type="compositionally biased region" description="Basic and acidic residues" evidence="2">
    <location>
        <begin position="234"/>
        <end position="246"/>
    </location>
</feature>
<feature type="region of interest" description="Disordered" evidence="2">
    <location>
        <begin position="1"/>
        <end position="59"/>
    </location>
</feature>
<reference evidence="3" key="1">
    <citation type="submission" date="2014-03" db="EMBL/GenBank/DDBJ databases">
        <authorList>
            <person name="Casaregola S."/>
        </authorList>
    </citation>
    <scope>NUCLEOTIDE SEQUENCE [LARGE SCALE GENOMIC DNA]</scope>
    <source>
        <strain evidence="3">CLIB 918</strain>
    </source>
</reference>
<evidence type="ECO:0000256" key="1">
    <source>
        <dbReference type="ARBA" id="ARBA00023054"/>
    </source>
</evidence>
<dbReference type="EMBL" id="CCBN010000016">
    <property type="protein sequence ID" value="CDO56614.1"/>
    <property type="molecule type" value="Genomic_DNA"/>
</dbReference>
<dbReference type="InterPro" id="IPR025066">
    <property type="entry name" value="CCDC174-like"/>
</dbReference>
<accession>A0A0J9XGD2</accession>
<dbReference type="PANTHER" id="PTHR15885">
    <property type="entry name" value="COILED-COIL DOMAIN-CONTAINING PROTEIN 174"/>
    <property type="match status" value="1"/>
</dbReference>
<dbReference type="STRING" id="1173061.A0A0J9XGD2"/>
<feature type="compositionally biased region" description="Basic and acidic residues" evidence="2">
    <location>
        <begin position="49"/>
        <end position="59"/>
    </location>
</feature>
<dbReference type="Proteomes" id="UP000242525">
    <property type="component" value="Unassembled WGS sequence"/>
</dbReference>
<gene>
    <name evidence="3" type="ORF">BN980_GECA16s00362g</name>
</gene>
<organism evidence="3 4">
    <name type="scientific">Geotrichum candidum</name>
    <name type="common">Oospora lactis</name>
    <name type="synonym">Dipodascus geotrichum</name>
    <dbReference type="NCBI Taxonomy" id="1173061"/>
    <lineage>
        <taxon>Eukaryota</taxon>
        <taxon>Fungi</taxon>
        <taxon>Dikarya</taxon>
        <taxon>Ascomycota</taxon>
        <taxon>Saccharomycotina</taxon>
        <taxon>Dipodascomycetes</taxon>
        <taxon>Dipodascales</taxon>
        <taxon>Dipodascaceae</taxon>
        <taxon>Geotrichum</taxon>
    </lineage>
</organism>
<keyword evidence="4" id="KW-1185">Reference proteome</keyword>
<comment type="caution">
    <text evidence="3">The sequence shown here is derived from an EMBL/GenBank/DDBJ whole genome shotgun (WGS) entry which is preliminary data.</text>
</comment>
<protein>
    <submittedName>
        <fullName evidence="3">Uncharacterized protein</fullName>
    </submittedName>
</protein>
<sequence length="310" mass="35746">MLTHVFQELGRLKSRTKSKTNEEELDRNNIDTNSRMSINENSDGNNQPVDERTPHGKRGLDHFHERAYTNLLAKTKLYEHIKAGKFDELDSAQRDNLLLDIEKDKMGDRWQQQQQDEEDLVEIEDDFGRTRLVPKSDIHYADHGDNYEDEGPVRRPRNLIRGNHIQADHFKLDEAAAQRLRQLAGNPEQAADSVATHFDPDWEIRTKGTGYYQFETADEKLRNSQMESLQAFRRETERVQTDKNGDGDDTSSTTPTSGSATAAERGDSDANTDSTSIIYKRKIHERKKYLEKLRNDKILHMKSFVKGSDL</sequence>
<evidence type="ECO:0000313" key="3">
    <source>
        <dbReference type="EMBL" id="CDO56614.1"/>
    </source>
</evidence>
<dbReference type="OrthoDB" id="333551at2759"/>
<feature type="region of interest" description="Disordered" evidence="2">
    <location>
        <begin position="234"/>
        <end position="278"/>
    </location>
</feature>
<feature type="compositionally biased region" description="Polar residues" evidence="2">
    <location>
        <begin position="30"/>
        <end position="48"/>
    </location>
</feature>
<feature type="compositionally biased region" description="Basic and acidic residues" evidence="2">
    <location>
        <begin position="19"/>
        <end position="29"/>
    </location>
</feature>
<feature type="compositionally biased region" description="Low complexity" evidence="2">
    <location>
        <begin position="250"/>
        <end position="263"/>
    </location>
</feature>
<dbReference type="Pfam" id="PF13300">
    <property type="entry name" value="DUF4078"/>
    <property type="match status" value="1"/>
</dbReference>
<proteinExistence type="predicted"/>
<dbReference type="PANTHER" id="PTHR15885:SF1">
    <property type="entry name" value="COILED-COIL DOMAIN-CONTAINING PROTEIN 174"/>
    <property type="match status" value="1"/>
</dbReference>
<keyword evidence="1" id="KW-0175">Coiled coil</keyword>